<keyword evidence="2" id="KW-1185">Reference proteome</keyword>
<dbReference type="EMBL" id="CAXAMN010008291">
    <property type="protein sequence ID" value="CAK9024629.1"/>
    <property type="molecule type" value="Genomic_DNA"/>
</dbReference>
<reference evidence="1 2" key="1">
    <citation type="submission" date="2024-02" db="EMBL/GenBank/DDBJ databases">
        <authorList>
            <person name="Chen Y."/>
            <person name="Shah S."/>
            <person name="Dougan E. K."/>
            <person name="Thang M."/>
            <person name="Chan C."/>
        </authorList>
    </citation>
    <scope>NUCLEOTIDE SEQUENCE [LARGE SCALE GENOMIC DNA]</scope>
</reference>
<evidence type="ECO:0000313" key="2">
    <source>
        <dbReference type="Proteomes" id="UP001642484"/>
    </source>
</evidence>
<dbReference type="Proteomes" id="UP001642484">
    <property type="component" value="Unassembled WGS sequence"/>
</dbReference>
<proteinExistence type="predicted"/>
<evidence type="ECO:0000313" key="1">
    <source>
        <dbReference type="EMBL" id="CAK9024629.1"/>
    </source>
</evidence>
<organism evidence="1 2">
    <name type="scientific">Durusdinium trenchii</name>
    <dbReference type="NCBI Taxonomy" id="1381693"/>
    <lineage>
        <taxon>Eukaryota</taxon>
        <taxon>Sar</taxon>
        <taxon>Alveolata</taxon>
        <taxon>Dinophyceae</taxon>
        <taxon>Suessiales</taxon>
        <taxon>Symbiodiniaceae</taxon>
        <taxon>Durusdinium</taxon>
    </lineage>
</organism>
<sequence>MLTAMATLAQKQLCCNQGWKNFCQSSPSADTVHTVHTVYHLHHAVPSSTVIHSTVHSVPSSVIASGASDLNSVHWHPDGFHTVRSSEDVVHGASSYGVSHPTATHFN</sequence>
<comment type="caution">
    <text evidence="1">The sequence shown here is derived from an EMBL/GenBank/DDBJ whole genome shotgun (WGS) entry which is preliminary data.</text>
</comment>
<protein>
    <submittedName>
        <fullName evidence="1">Uncharacterized protein</fullName>
    </submittedName>
</protein>
<name>A0ABP0KCU8_9DINO</name>
<accession>A0ABP0KCU8</accession>
<gene>
    <name evidence="1" type="ORF">CCMP2556_LOCUS15702</name>
</gene>